<dbReference type="InterPro" id="IPR050930">
    <property type="entry name" value="MFS_Vesicular_Transporter"/>
</dbReference>
<evidence type="ECO:0000313" key="8">
    <source>
        <dbReference type="EMBL" id="QDS69292.1"/>
    </source>
</evidence>
<feature type="transmembrane region" description="Helical" evidence="6">
    <location>
        <begin position="141"/>
        <end position="164"/>
    </location>
</feature>
<feature type="transmembrane region" description="Helical" evidence="6">
    <location>
        <begin position="411"/>
        <end position="434"/>
    </location>
</feature>
<keyword evidence="2" id="KW-0813">Transport</keyword>
<proteinExistence type="predicted"/>
<keyword evidence="5 6" id="KW-0472">Membrane</keyword>
<dbReference type="GO" id="GO:0022857">
    <property type="term" value="F:transmembrane transporter activity"/>
    <property type="evidence" value="ECO:0007669"/>
    <property type="project" value="InterPro"/>
</dbReference>
<evidence type="ECO:0000256" key="2">
    <source>
        <dbReference type="ARBA" id="ARBA00022448"/>
    </source>
</evidence>
<name>A0A517L0Y2_9PEZI</name>
<feature type="domain" description="Major facilitator superfamily (MFS) profile" evidence="7">
    <location>
        <begin position="1"/>
        <end position="440"/>
    </location>
</feature>
<feature type="transmembrane region" description="Helical" evidence="6">
    <location>
        <begin position="384"/>
        <end position="405"/>
    </location>
</feature>
<reference evidence="8 9" key="1">
    <citation type="submission" date="2019-07" db="EMBL/GenBank/DDBJ databases">
        <title>Finished genome of Venturia effusa.</title>
        <authorList>
            <person name="Young C.A."/>
            <person name="Cox M.P."/>
            <person name="Ganley A.R.D."/>
            <person name="David W.J."/>
        </authorList>
    </citation>
    <scope>NUCLEOTIDE SEQUENCE [LARGE SCALE GENOMIC DNA]</scope>
    <source>
        <strain evidence="9">albino</strain>
    </source>
</reference>
<feature type="transmembrane region" description="Helical" evidence="6">
    <location>
        <begin position="247"/>
        <end position="264"/>
    </location>
</feature>
<keyword evidence="3 6" id="KW-0812">Transmembrane</keyword>
<feature type="transmembrane region" description="Helical" evidence="6">
    <location>
        <begin position="53"/>
        <end position="72"/>
    </location>
</feature>
<dbReference type="PROSITE" id="PS50850">
    <property type="entry name" value="MFS"/>
    <property type="match status" value="1"/>
</dbReference>
<dbReference type="InterPro" id="IPR020846">
    <property type="entry name" value="MFS_dom"/>
</dbReference>
<evidence type="ECO:0000259" key="7">
    <source>
        <dbReference type="PROSITE" id="PS50850"/>
    </source>
</evidence>
<accession>A0A517L0Y2</accession>
<dbReference type="InterPro" id="IPR011701">
    <property type="entry name" value="MFS"/>
</dbReference>
<evidence type="ECO:0000256" key="5">
    <source>
        <dbReference type="ARBA" id="ARBA00023136"/>
    </source>
</evidence>
<comment type="subcellular location">
    <subcellularLocation>
        <location evidence="1">Membrane</location>
        <topology evidence="1">Multi-pass membrane protein</topology>
    </subcellularLocation>
</comment>
<evidence type="ECO:0000256" key="6">
    <source>
        <dbReference type="SAM" id="Phobius"/>
    </source>
</evidence>
<dbReference type="SUPFAM" id="SSF103473">
    <property type="entry name" value="MFS general substrate transporter"/>
    <property type="match status" value="1"/>
</dbReference>
<feature type="transmembrane region" description="Helical" evidence="6">
    <location>
        <begin position="108"/>
        <end position="129"/>
    </location>
</feature>
<dbReference type="PANTHER" id="PTHR23506">
    <property type="entry name" value="GH10249P"/>
    <property type="match status" value="1"/>
</dbReference>
<feature type="transmembrane region" description="Helical" evidence="6">
    <location>
        <begin position="276"/>
        <end position="299"/>
    </location>
</feature>
<dbReference type="OrthoDB" id="5086884at2759"/>
<evidence type="ECO:0000256" key="4">
    <source>
        <dbReference type="ARBA" id="ARBA00022989"/>
    </source>
</evidence>
<dbReference type="InterPro" id="IPR036259">
    <property type="entry name" value="MFS_trans_sf"/>
</dbReference>
<keyword evidence="9" id="KW-1185">Reference proteome</keyword>
<feature type="transmembrane region" description="Helical" evidence="6">
    <location>
        <begin position="84"/>
        <end position="102"/>
    </location>
</feature>
<gene>
    <name evidence="8" type="ORF">FKW77_002643</name>
</gene>
<feature type="transmembrane region" description="Helical" evidence="6">
    <location>
        <begin position="170"/>
        <end position="190"/>
    </location>
</feature>
<dbReference type="Proteomes" id="UP000316270">
    <property type="component" value="Chromosome 3"/>
</dbReference>
<dbReference type="GO" id="GO:0016020">
    <property type="term" value="C:membrane"/>
    <property type="evidence" value="ECO:0007669"/>
    <property type="project" value="UniProtKB-SubCell"/>
</dbReference>
<feature type="transmembrane region" description="Helical" evidence="6">
    <location>
        <begin position="12"/>
        <end position="33"/>
    </location>
</feature>
<feature type="transmembrane region" description="Helical" evidence="6">
    <location>
        <begin position="339"/>
        <end position="363"/>
    </location>
</feature>
<dbReference type="Gene3D" id="1.20.1250.20">
    <property type="entry name" value="MFS general substrate transporter like domains"/>
    <property type="match status" value="2"/>
</dbReference>
<organism evidence="8 9">
    <name type="scientific">Venturia effusa</name>
    <dbReference type="NCBI Taxonomy" id="50376"/>
    <lineage>
        <taxon>Eukaryota</taxon>
        <taxon>Fungi</taxon>
        <taxon>Dikarya</taxon>
        <taxon>Ascomycota</taxon>
        <taxon>Pezizomycotina</taxon>
        <taxon>Dothideomycetes</taxon>
        <taxon>Pleosporomycetidae</taxon>
        <taxon>Venturiales</taxon>
        <taxon>Venturiaceae</taxon>
        <taxon>Venturia</taxon>
    </lineage>
</organism>
<keyword evidence="4 6" id="KW-1133">Transmembrane helix</keyword>
<dbReference type="Pfam" id="PF07690">
    <property type="entry name" value="MFS_1"/>
    <property type="match status" value="1"/>
</dbReference>
<evidence type="ECO:0000256" key="3">
    <source>
        <dbReference type="ARBA" id="ARBA00022692"/>
    </source>
</evidence>
<dbReference type="EMBL" id="CP042187">
    <property type="protein sequence ID" value="QDS69292.1"/>
    <property type="molecule type" value="Genomic_DNA"/>
</dbReference>
<evidence type="ECO:0000256" key="1">
    <source>
        <dbReference type="ARBA" id="ARBA00004141"/>
    </source>
</evidence>
<protein>
    <recommendedName>
        <fullName evidence="7">Major facilitator superfamily (MFS) profile domain-containing protein</fullName>
    </recommendedName>
</protein>
<dbReference type="AlphaFoldDB" id="A0A517L0Y2"/>
<feature type="transmembrane region" description="Helical" evidence="6">
    <location>
        <begin position="311"/>
        <end position="333"/>
    </location>
</feature>
<dbReference type="STRING" id="50376.A0A517L0Y2"/>
<sequence length="449" mass="48872">MTLKSSRLERLFRSDVFTTFVVCTAVFTDTFVYDLMLEHRLNLPRRQLQMWTSVLLDVFGGAFAVGNVIAGFLTDCCQSKKTPFLFGMILMLASSLMFFLGKHIATTIVARALQGFSASFVWVSGLAFLNSQIQPDYIGTALGYVSMAMGAGELIGPILGGAMYEHSGHFAVLSLICGIFGVDIFLRIALVEKKSEVDQGTAPGQDNEERPLLNGGRRVSISEPANPKCVTEIAYIRFFGFRLESDLCASFYAACIIGTIRYAFESALVVFVSQRFSWSTSASGGIMFAFCSPAILGPLIGQYTTKYGPRWFTVVAFGTTSICLAGLGFLTKADKVSKVIFVIVVTAIGTLISFLSTVQSIAFSVAAKKKEIRAIKEGRDESCGIAFGGFSLAWTVGMFAGPLVAEVFVDHVNWLGFCLFLAGLSAASSVVMSFTWKEWDLSDEDEYES</sequence>
<evidence type="ECO:0000313" key="9">
    <source>
        <dbReference type="Proteomes" id="UP000316270"/>
    </source>
</evidence>
<dbReference type="PANTHER" id="PTHR23506:SF23">
    <property type="entry name" value="GH10249P"/>
    <property type="match status" value="1"/>
</dbReference>